<keyword evidence="4" id="KW-0547">Nucleotide-binding</keyword>
<dbReference type="Gene3D" id="3.30.200.20">
    <property type="entry name" value="Phosphorylase Kinase, domain 1"/>
    <property type="match status" value="1"/>
</dbReference>
<dbReference type="GO" id="GO:0005524">
    <property type="term" value="F:ATP binding"/>
    <property type="evidence" value="ECO:0007669"/>
    <property type="project" value="UniProtKB-UniRule"/>
</dbReference>
<dbReference type="PROSITE" id="PS00109">
    <property type="entry name" value="PROTEIN_KINASE_TYR"/>
    <property type="match status" value="1"/>
</dbReference>
<keyword evidence="7" id="KW-0829">Tyrosine-protein kinase</keyword>
<keyword evidence="3" id="KW-0808">Transferase</keyword>
<comment type="subcellular location">
    <subcellularLocation>
        <location evidence="1">Membrane</location>
        <topology evidence="1">Single-pass membrane protein</topology>
    </subcellularLocation>
</comment>
<dbReference type="GO" id="GO:0007169">
    <property type="term" value="P:cell surface receptor protein tyrosine kinase signaling pathway"/>
    <property type="evidence" value="ECO:0007669"/>
    <property type="project" value="TreeGrafter"/>
</dbReference>
<evidence type="ECO:0000256" key="4">
    <source>
        <dbReference type="ARBA" id="ARBA00022741"/>
    </source>
</evidence>
<evidence type="ECO:0000256" key="7">
    <source>
        <dbReference type="ARBA" id="ARBA00023137"/>
    </source>
</evidence>
<dbReference type="PANTHER" id="PTHR24416:SF611">
    <property type="entry name" value="TYROSINE-PROTEIN KINASE TRANSMEMBRANE RECEPTOR ROR"/>
    <property type="match status" value="1"/>
</dbReference>
<evidence type="ECO:0000256" key="2">
    <source>
        <dbReference type="ARBA" id="ARBA00022553"/>
    </source>
</evidence>
<dbReference type="InterPro" id="IPR001245">
    <property type="entry name" value="Ser-Thr/Tyr_kinase_cat_dom"/>
</dbReference>
<evidence type="ECO:0000256" key="6">
    <source>
        <dbReference type="ARBA" id="ARBA00022840"/>
    </source>
</evidence>
<dbReference type="PROSITE" id="PS00107">
    <property type="entry name" value="PROTEIN_KINASE_ATP"/>
    <property type="match status" value="1"/>
</dbReference>
<dbReference type="InterPro" id="IPR008266">
    <property type="entry name" value="Tyr_kinase_AS"/>
</dbReference>
<reference evidence="9" key="1">
    <citation type="submission" date="2022-03" db="EMBL/GenBank/DDBJ databases">
        <authorList>
            <person name="Martin C."/>
        </authorList>
    </citation>
    <scope>NUCLEOTIDE SEQUENCE</scope>
</reference>
<evidence type="ECO:0000256" key="1">
    <source>
        <dbReference type="ARBA" id="ARBA00004167"/>
    </source>
</evidence>
<organism evidence="9 10">
    <name type="scientific">Owenia fusiformis</name>
    <name type="common">Polychaete worm</name>
    <dbReference type="NCBI Taxonomy" id="6347"/>
    <lineage>
        <taxon>Eukaryota</taxon>
        <taxon>Metazoa</taxon>
        <taxon>Spiralia</taxon>
        <taxon>Lophotrochozoa</taxon>
        <taxon>Annelida</taxon>
        <taxon>Polychaeta</taxon>
        <taxon>Sedentaria</taxon>
        <taxon>Canalipalpata</taxon>
        <taxon>Sabellida</taxon>
        <taxon>Oweniida</taxon>
        <taxon>Oweniidae</taxon>
        <taxon>Owenia</taxon>
    </lineage>
</organism>
<keyword evidence="2" id="KW-0597">Phosphoprotein</keyword>
<dbReference type="PROSITE" id="PS50011">
    <property type="entry name" value="PROTEIN_KINASE_DOM"/>
    <property type="match status" value="1"/>
</dbReference>
<dbReference type="EMBL" id="CAIIXF020000012">
    <property type="protein sequence ID" value="CAH1800903.1"/>
    <property type="molecule type" value="Genomic_DNA"/>
</dbReference>
<dbReference type="InterPro" id="IPR000719">
    <property type="entry name" value="Prot_kinase_dom"/>
</dbReference>
<dbReference type="GO" id="GO:0005886">
    <property type="term" value="C:plasma membrane"/>
    <property type="evidence" value="ECO:0007669"/>
    <property type="project" value="TreeGrafter"/>
</dbReference>
<name>A0A8J1UX60_OWEFU</name>
<evidence type="ECO:0000256" key="8">
    <source>
        <dbReference type="ARBA" id="ARBA00051243"/>
    </source>
</evidence>
<dbReference type="InterPro" id="IPR017441">
    <property type="entry name" value="Protein_kinase_ATP_BS"/>
</dbReference>
<keyword evidence="6" id="KW-0067">ATP-binding</keyword>
<dbReference type="InterPro" id="IPR020635">
    <property type="entry name" value="Tyr_kinase_cat_dom"/>
</dbReference>
<accession>A0A8J1UX60</accession>
<dbReference type="PRINTS" id="PR00109">
    <property type="entry name" value="TYRKINASE"/>
</dbReference>
<dbReference type="InterPro" id="IPR011009">
    <property type="entry name" value="Kinase-like_dom_sf"/>
</dbReference>
<keyword evidence="5" id="KW-0418">Kinase</keyword>
<evidence type="ECO:0000256" key="5">
    <source>
        <dbReference type="ARBA" id="ARBA00022777"/>
    </source>
</evidence>
<dbReference type="Gene3D" id="1.10.510.10">
    <property type="entry name" value="Transferase(Phosphotransferase) domain 1"/>
    <property type="match status" value="1"/>
</dbReference>
<protein>
    <submittedName>
        <fullName evidence="9">Uncharacterized protein</fullName>
    </submittedName>
</protein>
<comment type="catalytic activity">
    <reaction evidence="8">
        <text>L-tyrosyl-[protein] + ATP = O-phospho-L-tyrosyl-[protein] + ADP + H(+)</text>
        <dbReference type="Rhea" id="RHEA:10596"/>
        <dbReference type="Rhea" id="RHEA-COMP:10136"/>
        <dbReference type="Rhea" id="RHEA-COMP:20101"/>
        <dbReference type="ChEBI" id="CHEBI:15378"/>
        <dbReference type="ChEBI" id="CHEBI:30616"/>
        <dbReference type="ChEBI" id="CHEBI:46858"/>
        <dbReference type="ChEBI" id="CHEBI:61978"/>
        <dbReference type="ChEBI" id="CHEBI:456216"/>
        <dbReference type="EC" id="2.7.10.1"/>
    </reaction>
</comment>
<proteinExistence type="predicted"/>
<dbReference type="OrthoDB" id="5984265at2759"/>
<dbReference type="AlphaFoldDB" id="A0A8J1UX60"/>
<dbReference type="PANTHER" id="PTHR24416">
    <property type="entry name" value="TYROSINE-PROTEIN KINASE RECEPTOR"/>
    <property type="match status" value="1"/>
</dbReference>
<keyword evidence="10" id="KW-1185">Reference proteome</keyword>
<evidence type="ECO:0000313" key="9">
    <source>
        <dbReference type="EMBL" id="CAH1800903.1"/>
    </source>
</evidence>
<evidence type="ECO:0000313" key="10">
    <source>
        <dbReference type="Proteomes" id="UP000749559"/>
    </source>
</evidence>
<dbReference type="GO" id="GO:0043235">
    <property type="term" value="C:receptor complex"/>
    <property type="evidence" value="ECO:0007669"/>
    <property type="project" value="TreeGrafter"/>
</dbReference>
<gene>
    <name evidence="9" type="ORF">OFUS_LOCUS24740</name>
</gene>
<evidence type="ECO:0000256" key="3">
    <source>
        <dbReference type="ARBA" id="ARBA00022679"/>
    </source>
</evidence>
<dbReference type="CDD" id="cd00192">
    <property type="entry name" value="PTKc"/>
    <property type="match status" value="1"/>
</dbReference>
<dbReference type="InterPro" id="IPR050122">
    <property type="entry name" value="RTK"/>
</dbReference>
<dbReference type="SMART" id="SM00219">
    <property type="entry name" value="TyrKc"/>
    <property type="match status" value="1"/>
</dbReference>
<dbReference type="Pfam" id="PF07714">
    <property type="entry name" value="PK_Tyr_Ser-Thr"/>
    <property type="match status" value="1"/>
</dbReference>
<dbReference type="SUPFAM" id="SSF56112">
    <property type="entry name" value="Protein kinase-like (PK-like)"/>
    <property type="match status" value="1"/>
</dbReference>
<dbReference type="Proteomes" id="UP000749559">
    <property type="component" value="Unassembled WGS sequence"/>
</dbReference>
<dbReference type="GO" id="GO:0004714">
    <property type="term" value="F:transmembrane receptor protein tyrosine kinase activity"/>
    <property type="evidence" value="ECO:0007669"/>
    <property type="project" value="UniProtKB-EC"/>
</dbReference>
<comment type="caution">
    <text evidence="9">The sequence shown here is derived from an EMBL/GenBank/DDBJ whole genome shotgun (WGS) entry which is preliminary data.</text>
</comment>
<sequence>MDSVPGFHSLGLVHDSARQDCTVPANVCPPCGDGTGDVIKPCGPSVGVIVGAVVGSLAAVVILSVIVYFVCKRRSATEQQRHDDIRLPSISGHVSAVHPESQRSTVESVSRHDRNARPDAVVHKSNLRVREYPMEAIDVKKTLGSGEFGDVILVKVNDDDSVPFNAAAKKVKDNASREDVRALKRELELMKQLPRHDNVVELLGSSTYNGNPIILVEYLSLGDLYNYLVRKRKNYIQKSDMTISKEFAKFGWQIARGMEHISLNKFLHRDLAARNVLLSANKVCKISDFGLSRDVGPKEMYSTKSPGRLPIRCMSPEALFHNIYTTKNDVWAYGILLWEILTFGATPYPRLTTVHDVRNHVKSGRLMDKPEHCDEDIYNVMQECWKQNAEERPTFSKLVSKMEVILQRDTPNLRTYEFDEGLYVSITNESLEEKL</sequence>
<dbReference type="FunFam" id="1.10.510.10:FF:000554">
    <property type="entry name" value="Predicted protein"/>
    <property type="match status" value="1"/>
</dbReference>